<comment type="similarity">
    <text evidence="1">Belongs to the enoyl-CoA hydratase/isomerase family.</text>
</comment>
<dbReference type="STRING" id="410359.Pcal_1306"/>
<dbReference type="PANTHER" id="PTHR11941">
    <property type="entry name" value="ENOYL-COA HYDRATASE-RELATED"/>
    <property type="match status" value="1"/>
</dbReference>
<reference evidence="3" key="1">
    <citation type="submission" date="2007-02" db="EMBL/GenBank/DDBJ databases">
        <title>Complete sequence of Pyrobaculum calidifontis JCM 11548.</title>
        <authorList>
            <consortium name="US DOE Joint Genome Institute"/>
            <person name="Copeland A."/>
            <person name="Lucas S."/>
            <person name="Lapidus A."/>
            <person name="Barry K."/>
            <person name="Glavina del Rio T."/>
            <person name="Dalin E."/>
            <person name="Tice H."/>
            <person name="Pitluck S."/>
            <person name="Chain P."/>
            <person name="Malfatti S."/>
            <person name="Shin M."/>
            <person name="Vergez L."/>
            <person name="Schmutz J."/>
            <person name="Larimer F."/>
            <person name="Land M."/>
            <person name="Hauser L."/>
            <person name="Kyrpides N."/>
            <person name="Mikhailova N."/>
            <person name="Cozen A.E."/>
            <person name="Fitz-Gibbon S.T."/>
            <person name="House C.H."/>
            <person name="Saltikov C."/>
            <person name="Lowe T.M."/>
            <person name="Richardson P."/>
        </authorList>
    </citation>
    <scope>NUCLEOTIDE SEQUENCE [LARGE SCALE GENOMIC DNA]</scope>
    <source>
        <strain evidence="3">JCM 11548</strain>
    </source>
</reference>
<dbReference type="OrthoDB" id="27846at2157"/>
<dbReference type="SUPFAM" id="SSF52096">
    <property type="entry name" value="ClpP/crotonase"/>
    <property type="match status" value="1"/>
</dbReference>
<dbReference type="GeneID" id="4908418"/>
<dbReference type="EMBL" id="CP000561">
    <property type="protein sequence ID" value="ABO08730.1"/>
    <property type="molecule type" value="Genomic_DNA"/>
</dbReference>
<evidence type="ECO:0000313" key="4">
    <source>
        <dbReference type="Proteomes" id="UP000001431"/>
    </source>
</evidence>
<dbReference type="InterPro" id="IPR014748">
    <property type="entry name" value="Enoyl-CoA_hydra_C"/>
</dbReference>
<accession>A3MVR3</accession>
<dbReference type="Proteomes" id="UP000001431">
    <property type="component" value="Chromosome"/>
</dbReference>
<dbReference type="InterPro" id="IPR029045">
    <property type="entry name" value="ClpP/crotonase-like_dom_sf"/>
</dbReference>
<dbReference type="Pfam" id="PF00378">
    <property type="entry name" value="ECH_1"/>
    <property type="match status" value="1"/>
</dbReference>
<proteinExistence type="inferred from homology"/>
<evidence type="ECO:0000256" key="1">
    <source>
        <dbReference type="ARBA" id="ARBA00005254"/>
    </source>
</evidence>
<sequence>MSERRVLCELRDGVAWAVLNRPEKLNAMDLELRKELLQCLQEAERREDVRVVVIRGSGKAFSAGADISHLKMLSEMTLADFDKLKGFGITDIGLFIRSMSKPVIAVVHGYCVGGGMELIQYCDLVYATTDAVFFQGEINVGIIPGGGGTQLLPRLIGEKRAKEAIFTARRITAQEAKEWGLVNEVCPPEKIDECVNKVVEEIKQRSPVAIALAKRAINAALELPLSKGLEYEALMFQRALVSEDGKEGLRAFLEKRKPVYKGR</sequence>
<dbReference type="EC" id="4.2.1.17" evidence="3"/>
<name>A3MVR3_PYRCJ</name>
<dbReference type="eggNOG" id="arCOG00239">
    <property type="taxonomic scope" value="Archaea"/>
</dbReference>
<dbReference type="GO" id="GO:0006635">
    <property type="term" value="P:fatty acid beta-oxidation"/>
    <property type="evidence" value="ECO:0007669"/>
    <property type="project" value="TreeGrafter"/>
</dbReference>
<keyword evidence="2 3" id="KW-0456">Lyase</keyword>
<dbReference type="FunFam" id="1.10.12.10:FF:000001">
    <property type="entry name" value="Probable enoyl-CoA hydratase, mitochondrial"/>
    <property type="match status" value="1"/>
</dbReference>
<dbReference type="KEGG" id="pcl:Pcal_1306"/>
<dbReference type="PANTHER" id="PTHR11941:SF54">
    <property type="entry name" value="ENOYL-COA HYDRATASE, MITOCHONDRIAL"/>
    <property type="match status" value="1"/>
</dbReference>
<gene>
    <name evidence="3" type="ordered locus">Pcal_1306</name>
</gene>
<dbReference type="AlphaFoldDB" id="A3MVR3"/>
<dbReference type="HOGENOM" id="CLU_009834_7_6_2"/>
<evidence type="ECO:0000256" key="2">
    <source>
        <dbReference type="ARBA" id="ARBA00023239"/>
    </source>
</evidence>
<dbReference type="RefSeq" id="WP_011849988.1">
    <property type="nucleotide sequence ID" value="NC_009073.1"/>
</dbReference>
<dbReference type="InterPro" id="IPR001753">
    <property type="entry name" value="Enoyl-CoA_hydra/iso"/>
</dbReference>
<evidence type="ECO:0000313" key="3">
    <source>
        <dbReference type="EMBL" id="ABO08730.1"/>
    </source>
</evidence>
<dbReference type="CDD" id="cd06558">
    <property type="entry name" value="crotonase-like"/>
    <property type="match status" value="1"/>
</dbReference>
<dbReference type="GO" id="GO:0004300">
    <property type="term" value="F:enoyl-CoA hydratase activity"/>
    <property type="evidence" value="ECO:0007669"/>
    <property type="project" value="UniProtKB-EC"/>
</dbReference>
<protein>
    <submittedName>
        <fullName evidence="3">Short chain enoyl-CoA hydratase</fullName>
        <ecNumber evidence="3">4.2.1.17</ecNumber>
    </submittedName>
</protein>
<organism evidence="3 4">
    <name type="scientific">Pyrobaculum calidifontis (strain DSM 21063 / JCM 11548 / VA1)</name>
    <dbReference type="NCBI Taxonomy" id="410359"/>
    <lineage>
        <taxon>Archaea</taxon>
        <taxon>Thermoproteota</taxon>
        <taxon>Thermoprotei</taxon>
        <taxon>Thermoproteales</taxon>
        <taxon>Thermoproteaceae</taxon>
        <taxon>Pyrobaculum</taxon>
    </lineage>
</organism>
<dbReference type="Gene3D" id="1.10.12.10">
    <property type="entry name" value="Lyase 2-enoyl-coa Hydratase, Chain A, domain 2"/>
    <property type="match status" value="1"/>
</dbReference>
<dbReference type="SMR" id="A3MVR3"/>
<keyword evidence="4" id="KW-1185">Reference proteome</keyword>
<dbReference type="Gene3D" id="3.90.226.10">
    <property type="entry name" value="2-enoyl-CoA Hydratase, Chain A, domain 1"/>
    <property type="match status" value="1"/>
</dbReference>